<dbReference type="GeneID" id="38776028"/>
<dbReference type="InterPro" id="IPR032675">
    <property type="entry name" value="LRR_dom_sf"/>
</dbReference>
<proteinExistence type="predicted"/>
<sequence>MGQRHQAFVIARVRSCSPRNELPKYRCIAAYHNQWCYGRLPLRATHRFLTLVKQKENAEIVRAEIRTLNQGAGEGLQFPAVPCPFTAFLLGASWDVDLAKGYDAYFSGVTFMHNLLSAEMGCWDNDNDDGISVIDVTDPEHPAYCFVNLDSESNGPLSAEQYVRIYYAVPKSMESEKDRLLEEDILAKIALLDGENMVTLEMLAEAWPDEFGNDLKKKKSALFTENDAIIPSLATMSLAPAVDHAIKIGDTSGLETMLWLPGKIATDMKALLQEKSPFPDAAVSLLVKVLEGLQETVSVDLTDFDLSHEQIVRMVSQLERLESLNLSFNPRVTADTIREILSAVPGLKRLVLMGCPAVEDDDLYKLMRSQPKLFYRVEALMHPSVLTLQEPPPYPITFSFMTNHTHTMPMIRGCSLPLFTPAGVVNALTDVLRSGLSYDDSGFGLYGATAFQAAATGRPRAVGVPWGARSVVALPTLDVDVLMDPQPGWAFLFNLTLPGRPKTWCFLRLTPRRNLPAEAREKAESSDVPALPEPGKWEDPSKDERDPAAPPTQEWEMHDLHGFVRITTAEGRPAPSEEALRELEDLLRCKPEDEPPLRPMTVQELNQFLGSLIRHKRYLV</sequence>
<dbReference type="SUPFAM" id="SSF52047">
    <property type="entry name" value="RNI-like"/>
    <property type="match status" value="1"/>
</dbReference>
<protein>
    <submittedName>
        <fullName evidence="2">Uncharacterized protein</fullName>
    </submittedName>
</protein>
<accession>A0A401GAC9</accession>
<gene>
    <name evidence="2" type="ORF">SCP_0203080</name>
</gene>
<dbReference type="AlphaFoldDB" id="A0A401GAC9"/>
<evidence type="ECO:0000313" key="2">
    <source>
        <dbReference type="EMBL" id="GBE79111.1"/>
    </source>
</evidence>
<organism evidence="2 3">
    <name type="scientific">Sparassis crispa</name>
    <dbReference type="NCBI Taxonomy" id="139825"/>
    <lineage>
        <taxon>Eukaryota</taxon>
        <taxon>Fungi</taxon>
        <taxon>Dikarya</taxon>
        <taxon>Basidiomycota</taxon>
        <taxon>Agaricomycotina</taxon>
        <taxon>Agaricomycetes</taxon>
        <taxon>Polyporales</taxon>
        <taxon>Sparassidaceae</taxon>
        <taxon>Sparassis</taxon>
    </lineage>
</organism>
<name>A0A401GAC9_9APHY</name>
<comment type="caution">
    <text evidence="2">The sequence shown here is derived from an EMBL/GenBank/DDBJ whole genome shotgun (WGS) entry which is preliminary data.</text>
</comment>
<dbReference type="RefSeq" id="XP_027610024.1">
    <property type="nucleotide sequence ID" value="XM_027754223.1"/>
</dbReference>
<dbReference type="Proteomes" id="UP000287166">
    <property type="component" value="Unassembled WGS sequence"/>
</dbReference>
<keyword evidence="3" id="KW-1185">Reference proteome</keyword>
<feature type="compositionally biased region" description="Basic and acidic residues" evidence="1">
    <location>
        <begin position="535"/>
        <end position="547"/>
    </location>
</feature>
<feature type="region of interest" description="Disordered" evidence="1">
    <location>
        <begin position="517"/>
        <end position="559"/>
    </location>
</feature>
<dbReference type="STRING" id="139825.A0A401GAC9"/>
<dbReference type="InParanoid" id="A0A401GAC9"/>
<reference evidence="2 3" key="1">
    <citation type="journal article" date="2018" name="Sci. Rep.">
        <title>Genome sequence of the cauliflower mushroom Sparassis crispa (Hanabiratake) and its association with beneficial usage.</title>
        <authorList>
            <person name="Kiyama R."/>
            <person name="Furutani Y."/>
            <person name="Kawaguchi K."/>
            <person name="Nakanishi T."/>
        </authorList>
    </citation>
    <scope>NUCLEOTIDE SEQUENCE [LARGE SCALE GENOMIC DNA]</scope>
</reference>
<dbReference type="Gene3D" id="3.80.10.10">
    <property type="entry name" value="Ribonuclease Inhibitor"/>
    <property type="match status" value="1"/>
</dbReference>
<evidence type="ECO:0000313" key="3">
    <source>
        <dbReference type="Proteomes" id="UP000287166"/>
    </source>
</evidence>
<dbReference type="EMBL" id="BFAD01000002">
    <property type="protein sequence ID" value="GBE79111.1"/>
    <property type="molecule type" value="Genomic_DNA"/>
</dbReference>
<dbReference type="OrthoDB" id="3515175at2759"/>
<evidence type="ECO:0000256" key="1">
    <source>
        <dbReference type="SAM" id="MobiDB-lite"/>
    </source>
</evidence>